<dbReference type="InterPro" id="IPR047057">
    <property type="entry name" value="MerR_fam"/>
</dbReference>
<evidence type="ECO:0000313" key="3">
    <source>
        <dbReference type="EMBL" id="BCK01070.1"/>
    </source>
</evidence>
<evidence type="ECO:0000256" key="1">
    <source>
        <dbReference type="ARBA" id="ARBA00023125"/>
    </source>
</evidence>
<evidence type="ECO:0000259" key="2">
    <source>
        <dbReference type="PROSITE" id="PS50937"/>
    </source>
</evidence>
<dbReference type="GO" id="GO:0003677">
    <property type="term" value="F:DNA binding"/>
    <property type="evidence" value="ECO:0007669"/>
    <property type="project" value="UniProtKB-KW"/>
</dbReference>
<feature type="domain" description="HTH merR-type" evidence="2">
    <location>
        <begin position="7"/>
        <end position="77"/>
    </location>
</feature>
<dbReference type="EMBL" id="AP023368">
    <property type="protein sequence ID" value="BCK01070.1"/>
    <property type="molecule type" value="Genomic_DNA"/>
</dbReference>
<protein>
    <recommendedName>
        <fullName evidence="2">HTH merR-type domain-containing protein</fullName>
    </recommendedName>
</protein>
<dbReference type="RefSeq" id="WP_185256679.1">
    <property type="nucleotide sequence ID" value="NZ_AP023368.1"/>
</dbReference>
<dbReference type="Proteomes" id="UP000515703">
    <property type="component" value="Chromosome"/>
</dbReference>
<proteinExistence type="predicted"/>
<dbReference type="PROSITE" id="PS50937">
    <property type="entry name" value="HTH_MERR_2"/>
    <property type="match status" value="1"/>
</dbReference>
<dbReference type="Pfam" id="PF13411">
    <property type="entry name" value="MerR_1"/>
    <property type="match status" value="1"/>
</dbReference>
<keyword evidence="1" id="KW-0238">DNA-binding</keyword>
<gene>
    <name evidence="3" type="ORF">bsdcttw_41100</name>
</gene>
<accession>A0A7I8DRQ7</accession>
<reference evidence="3 4" key="1">
    <citation type="submission" date="2020-08" db="EMBL/GenBank/DDBJ databases">
        <title>Draft genome sequencing of an Anaerocolumna strain isolated from anoxic soil subjected to BSD treatment.</title>
        <authorList>
            <person name="Uek A."/>
            <person name="Tonouchi A."/>
        </authorList>
    </citation>
    <scope>NUCLEOTIDE SEQUENCE [LARGE SCALE GENOMIC DNA]</scope>
    <source>
        <strain evidence="3 4">CTTW</strain>
    </source>
</reference>
<name>A0A7I8DRQ7_9FIRM</name>
<dbReference type="GO" id="GO:0003700">
    <property type="term" value="F:DNA-binding transcription factor activity"/>
    <property type="evidence" value="ECO:0007669"/>
    <property type="project" value="InterPro"/>
</dbReference>
<dbReference type="SMART" id="SM00422">
    <property type="entry name" value="HTH_MERR"/>
    <property type="match status" value="1"/>
</dbReference>
<dbReference type="AlphaFoldDB" id="A0A7I8DRQ7"/>
<evidence type="ECO:0000313" key="4">
    <source>
        <dbReference type="Proteomes" id="UP000515703"/>
    </source>
</evidence>
<dbReference type="PANTHER" id="PTHR30204">
    <property type="entry name" value="REDOX-CYCLING DRUG-SENSING TRANSCRIPTIONAL ACTIVATOR SOXR"/>
    <property type="match status" value="1"/>
</dbReference>
<dbReference type="InterPro" id="IPR009061">
    <property type="entry name" value="DNA-bd_dom_put_sf"/>
</dbReference>
<dbReference type="Gene3D" id="1.10.1660.10">
    <property type="match status" value="1"/>
</dbReference>
<dbReference type="InterPro" id="IPR000551">
    <property type="entry name" value="MerR-type_HTH_dom"/>
</dbReference>
<reference evidence="3 4" key="2">
    <citation type="submission" date="2020-08" db="EMBL/GenBank/DDBJ databases">
        <authorList>
            <person name="Ueki A."/>
            <person name="Tonouchi A."/>
        </authorList>
    </citation>
    <scope>NUCLEOTIDE SEQUENCE [LARGE SCALE GENOMIC DNA]</scope>
    <source>
        <strain evidence="3 4">CTTW</strain>
    </source>
</reference>
<dbReference type="PANTHER" id="PTHR30204:SF97">
    <property type="entry name" value="MERR FAMILY REGULATORY PROTEIN"/>
    <property type="match status" value="1"/>
</dbReference>
<dbReference type="KEGG" id="acht:bsdcttw_41100"/>
<dbReference type="SUPFAM" id="SSF46955">
    <property type="entry name" value="Putative DNA-binding domain"/>
    <property type="match status" value="1"/>
</dbReference>
<keyword evidence="4" id="KW-1185">Reference proteome</keyword>
<sequence length="156" mass="18413">MKDEEYYFKIGEMAEIFDISVKTLRLYDKMKLYQPEYTDNATGYRYYATKQVNKLNTILSLKSVGFSLKEIADMLNRQIDATELSRILQLKKAETQKKVDTLLYNIEALEGMIQVSEQEKEYKDRLTDKEKASVMSKIACLENIKFENFITQIFWL</sequence>
<organism evidence="3 4">
    <name type="scientific">Anaerocolumna chitinilytica</name>
    <dbReference type="NCBI Taxonomy" id="1727145"/>
    <lineage>
        <taxon>Bacteria</taxon>
        <taxon>Bacillati</taxon>
        <taxon>Bacillota</taxon>
        <taxon>Clostridia</taxon>
        <taxon>Lachnospirales</taxon>
        <taxon>Lachnospiraceae</taxon>
        <taxon>Anaerocolumna</taxon>
    </lineage>
</organism>